<comment type="caution">
    <text evidence="4">The sequence shown here is derived from an EMBL/GenBank/DDBJ whole genome shotgun (WGS) entry which is preliminary data.</text>
</comment>
<keyword evidence="1" id="KW-0862">Zinc</keyword>
<evidence type="ECO:0000256" key="2">
    <source>
        <dbReference type="SAM" id="MobiDB-lite"/>
    </source>
</evidence>
<dbReference type="PROSITE" id="PS50158">
    <property type="entry name" value="ZF_CCHC"/>
    <property type="match status" value="1"/>
</dbReference>
<keyword evidence="1" id="KW-0479">Metal-binding</keyword>
<evidence type="ECO:0000259" key="3">
    <source>
        <dbReference type="PROSITE" id="PS50158"/>
    </source>
</evidence>
<dbReference type="InterPro" id="IPR001878">
    <property type="entry name" value="Znf_CCHC"/>
</dbReference>
<evidence type="ECO:0000313" key="5">
    <source>
        <dbReference type="Proteomes" id="UP001341840"/>
    </source>
</evidence>
<evidence type="ECO:0000313" key="4">
    <source>
        <dbReference type="EMBL" id="MED6118980.1"/>
    </source>
</evidence>
<dbReference type="InterPro" id="IPR036875">
    <property type="entry name" value="Znf_CCHC_sf"/>
</dbReference>
<organism evidence="4 5">
    <name type="scientific">Stylosanthes scabra</name>
    <dbReference type="NCBI Taxonomy" id="79078"/>
    <lineage>
        <taxon>Eukaryota</taxon>
        <taxon>Viridiplantae</taxon>
        <taxon>Streptophyta</taxon>
        <taxon>Embryophyta</taxon>
        <taxon>Tracheophyta</taxon>
        <taxon>Spermatophyta</taxon>
        <taxon>Magnoliopsida</taxon>
        <taxon>eudicotyledons</taxon>
        <taxon>Gunneridae</taxon>
        <taxon>Pentapetalae</taxon>
        <taxon>rosids</taxon>
        <taxon>fabids</taxon>
        <taxon>Fabales</taxon>
        <taxon>Fabaceae</taxon>
        <taxon>Papilionoideae</taxon>
        <taxon>50 kb inversion clade</taxon>
        <taxon>dalbergioids sensu lato</taxon>
        <taxon>Dalbergieae</taxon>
        <taxon>Pterocarpus clade</taxon>
        <taxon>Stylosanthes</taxon>
    </lineage>
</organism>
<gene>
    <name evidence="4" type="ORF">PIB30_007870</name>
</gene>
<sequence length="200" mass="22926">MKGTKIGSEKDGVHWVDFRYERLPTFCYYCGHIGHYENSCEKAEEQGESAIKSRELGAWLRAEVMGTKAEENKEGKLAALTVQEKGGENTTRGKNIKAREGHMETDVAKEVDSTNNLAIVETGKKEEPKEPEQEDGAKQNRQKKNDEAIIAPQKRWKRRAREAEDNTREEKEREENTSKRKAEQEITMEIEQGEITTKKQ</sequence>
<feature type="compositionally biased region" description="Basic and acidic residues" evidence="2">
    <location>
        <begin position="161"/>
        <end position="184"/>
    </location>
</feature>
<accession>A0ABU6R5U9</accession>
<keyword evidence="5" id="KW-1185">Reference proteome</keyword>
<feature type="domain" description="CCHC-type" evidence="3">
    <location>
        <begin position="27"/>
        <end position="42"/>
    </location>
</feature>
<evidence type="ECO:0000256" key="1">
    <source>
        <dbReference type="PROSITE-ProRule" id="PRU00047"/>
    </source>
</evidence>
<feature type="compositionally biased region" description="Basic and acidic residues" evidence="2">
    <location>
        <begin position="97"/>
        <end position="112"/>
    </location>
</feature>
<feature type="region of interest" description="Disordered" evidence="2">
    <location>
        <begin position="84"/>
        <end position="200"/>
    </location>
</feature>
<proteinExistence type="predicted"/>
<dbReference type="Pfam" id="PF14392">
    <property type="entry name" value="zf-CCHC_4"/>
    <property type="match status" value="1"/>
</dbReference>
<dbReference type="Proteomes" id="UP001341840">
    <property type="component" value="Unassembled WGS sequence"/>
</dbReference>
<dbReference type="SUPFAM" id="SSF57756">
    <property type="entry name" value="Retrovirus zinc finger-like domains"/>
    <property type="match status" value="1"/>
</dbReference>
<reference evidence="4 5" key="1">
    <citation type="journal article" date="2023" name="Plants (Basel)">
        <title>Bridging the Gap: Combining Genomics and Transcriptomics Approaches to Understand Stylosanthes scabra, an Orphan Legume from the Brazilian Caatinga.</title>
        <authorList>
            <person name="Ferreira-Neto J.R.C."/>
            <person name="da Silva M.D."/>
            <person name="Binneck E."/>
            <person name="de Melo N.F."/>
            <person name="da Silva R.H."/>
            <person name="de Melo A.L.T.M."/>
            <person name="Pandolfi V."/>
            <person name="Bustamante F.O."/>
            <person name="Brasileiro-Vidal A.C."/>
            <person name="Benko-Iseppon A.M."/>
        </authorList>
    </citation>
    <scope>NUCLEOTIDE SEQUENCE [LARGE SCALE GENOMIC DNA]</scope>
    <source>
        <tissue evidence="4">Leaves</tissue>
    </source>
</reference>
<keyword evidence="1" id="KW-0863">Zinc-finger</keyword>
<name>A0ABU6R5U9_9FABA</name>
<protein>
    <recommendedName>
        <fullName evidence="3">CCHC-type domain-containing protein</fullName>
    </recommendedName>
</protein>
<feature type="compositionally biased region" description="Basic and acidic residues" evidence="2">
    <location>
        <begin position="122"/>
        <end position="147"/>
    </location>
</feature>
<dbReference type="EMBL" id="JASCZI010030225">
    <property type="protein sequence ID" value="MED6118980.1"/>
    <property type="molecule type" value="Genomic_DNA"/>
</dbReference>
<dbReference type="InterPro" id="IPR025836">
    <property type="entry name" value="Zn_knuckle_CX2CX4HX4C"/>
</dbReference>